<reference evidence="2 3" key="1">
    <citation type="journal article" date="2007" name="Genome Res.">
        <title>Genome characteristics of facultatively symbiotic Frankia sp. strains reflect host range and host plant biogeography.</title>
        <authorList>
            <person name="Normand P."/>
            <person name="Lapierre P."/>
            <person name="Tisa L.S."/>
            <person name="Gogarten J.P."/>
            <person name="Alloisio N."/>
            <person name="Bagnarol E."/>
            <person name="Bassi C.A."/>
            <person name="Berry A.M."/>
            <person name="Bickhart D.M."/>
            <person name="Choisne N."/>
            <person name="Couloux A."/>
            <person name="Cournoyer B."/>
            <person name="Cruveiller S."/>
            <person name="Daubin V."/>
            <person name="Demange N."/>
            <person name="Francino M.P."/>
            <person name="Goltsman E."/>
            <person name="Huang Y."/>
            <person name="Kopp O.R."/>
            <person name="Labarre L."/>
            <person name="Lapidus A."/>
            <person name="Lavire C."/>
            <person name="Marechal J."/>
            <person name="Martinez M."/>
            <person name="Mastronunzio J.E."/>
            <person name="Mullin B.C."/>
            <person name="Niemann J."/>
            <person name="Pujic P."/>
            <person name="Rawnsley T."/>
            <person name="Rouy Z."/>
            <person name="Schenowitz C."/>
            <person name="Sellstedt A."/>
            <person name="Tavares F."/>
            <person name="Tomkins J.P."/>
            <person name="Vallenet D."/>
            <person name="Valverde C."/>
            <person name="Wall L.G."/>
            <person name="Wang Y."/>
            <person name="Medigue C."/>
            <person name="Benson D.R."/>
        </authorList>
    </citation>
    <scope>NUCLEOTIDE SEQUENCE [LARGE SCALE GENOMIC DNA]</scope>
    <source>
        <strain evidence="3">DSM 45986 / CECT 9034 / ACN14a</strain>
    </source>
</reference>
<dbReference type="KEGG" id="fal:FRAAL4360"/>
<gene>
    <name evidence="2" type="ordered locus">FRAAL4360</name>
</gene>
<dbReference type="Pfam" id="PF05630">
    <property type="entry name" value="NPP1"/>
    <property type="match status" value="1"/>
</dbReference>
<dbReference type="HOGENOM" id="CLU_062263_0_1_11"/>
<dbReference type="EMBL" id="CT573213">
    <property type="protein sequence ID" value="CAJ63002.1"/>
    <property type="molecule type" value="Genomic_DNA"/>
</dbReference>
<feature type="region of interest" description="Disordered" evidence="1">
    <location>
        <begin position="1"/>
        <end position="37"/>
    </location>
</feature>
<dbReference type="STRING" id="326424.FRAAL4360"/>
<dbReference type="RefSeq" id="WP_011605482.1">
    <property type="nucleotide sequence ID" value="NC_008278.1"/>
</dbReference>
<dbReference type="AlphaFoldDB" id="Q0RHM4"/>
<accession>Q0RHM4</accession>
<evidence type="ECO:0000313" key="3">
    <source>
        <dbReference type="Proteomes" id="UP000000657"/>
    </source>
</evidence>
<keyword evidence="3" id="KW-1185">Reference proteome</keyword>
<dbReference type="InterPro" id="IPR008701">
    <property type="entry name" value="NPP1"/>
</dbReference>
<organism evidence="2 3">
    <name type="scientific">Frankia alni (strain DSM 45986 / CECT 9034 / ACN14a)</name>
    <dbReference type="NCBI Taxonomy" id="326424"/>
    <lineage>
        <taxon>Bacteria</taxon>
        <taxon>Bacillati</taxon>
        <taxon>Actinomycetota</taxon>
        <taxon>Actinomycetes</taxon>
        <taxon>Frankiales</taxon>
        <taxon>Frankiaceae</taxon>
        <taxon>Frankia</taxon>
    </lineage>
</organism>
<protein>
    <submittedName>
        <fullName evidence="2">Secreted protein (Partial match)</fullName>
    </submittedName>
</protein>
<name>Q0RHM4_FRAAA</name>
<dbReference type="PIRSF" id="PIRSF029958">
    <property type="entry name" value="Necrosis-inducing_protein"/>
    <property type="match status" value="1"/>
</dbReference>
<evidence type="ECO:0000256" key="1">
    <source>
        <dbReference type="SAM" id="MobiDB-lite"/>
    </source>
</evidence>
<dbReference type="PANTHER" id="PTHR33657">
    <property type="entry name" value="DOMAIN PROTEIN, PUTATIVE (AFU_ORTHOLOGUE AFUA_5G00600)-RELATED"/>
    <property type="match status" value="1"/>
</dbReference>
<dbReference type="Proteomes" id="UP000000657">
    <property type="component" value="Chromosome"/>
</dbReference>
<dbReference type="eggNOG" id="COG2814">
    <property type="taxonomic scope" value="Bacteria"/>
</dbReference>
<evidence type="ECO:0000313" key="2">
    <source>
        <dbReference type="EMBL" id="CAJ63002.1"/>
    </source>
</evidence>
<dbReference type="PANTHER" id="PTHR33657:SF6">
    <property type="entry name" value="SECRETED PROTEIN"/>
    <property type="match status" value="1"/>
</dbReference>
<sequence>MTRLGRQAGAAAMPRRPRKRIPTAFGQAGSAAPRRFRATSGPASRLIAVAGVLTVALLGVAAVPAGAATSSPPQRLPGNADSFERTFQPAYDYDSDGCYPTPAIGPTGVLNSGLKPTGSLGGSCHDRSDLDNTNGYSRHYCSNGWCAILYGLYFEKDQFTFAGGGHWHDWEHVVVWVQNNQAKYVATSAHGEFDTYPASAIRWTGTHPKIVYHKDGASTHSFRPARSGDEPPENAYHTWRFPDLVGWNGYPAGLRERLSAADWGKATFGLKNGEFLKNLLTAKPKAVTFNPFSSCSIYQNFATILKCLAATETRS</sequence>
<proteinExistence type="predicted"/>